<feature type="region of interest" description="Disordered" evidence="2">
    <location>
        <begin position="39"/>
        <end position="428"/>
    </location>
</feature>
<reference evidence="4 5" key="1">
    <citation type="submission" date="2016-07" db="EMBL/GenBank/DDBJ databases">
        <title>Pervasive Adenine N6-methylation of Active Genes in Fungi.</title>
        <authorList>
            <consortium name="DOE Joint Genome Institute"/>
            <person name="Mondo S.J."/>
            <person name="Dannebaum R.O."/>
            <person name="Kuo R.C."/>
            <person name="Labutti K."/>
            <person name="Haridas S."/>
            <person name="Kuo A."/>
            <person name="Salamov A."/>
            <person name="Ahrendt S.R."/>
            <person name="Lipzen A."/>
            <person name="Sullivan W."/>
            <person name="Andreopoulos W.B."/>
            <person name="Clum A."/>
            <person name="Lindquist E."/>
            <person name="Daum C."/>
            <person name="Ramamoorthy G.K."/>
            <person name="Gryganskyi A."/>
            <person name="Culley D."/>
            <person name="Magnuson J.K."/>
            <person name="James T.Y."/>
            <person name="O'Malley M.A."/>
            <person name="Stajich J.E."/>
            <person name="Spatafora J.W."/>
            <person name="Visel A."/>
            <person name="Grigoriev I.V."/>
        </authorList>
    </citation>
    <scope>NUCLEOTIDE SEQUENCE [LARGE SCALE GENOMIC DNA]</scope>
    <source>
        <strain evidence="4 5">CBS 129021</strain>
    </source>
</reference>
<sequence>MADGPPGQDAAQSEPPPCYNCGVKGHMFMACPEPARATPAGLEAARARKQSGSYDRGDGDGGSKRHKGPIVTRYAQPARPGPVITRYEPPPPSQQYSHGPGQSYPPIPLPLPLPPPPPSSQQQYPPAYSLGYPPQRPYNTFGPPGLPPPPPPPPGAPHLYGPQPYGQPPFNSLYGPPGAHGLPIPPPGQFQRGPPPPYPPPPHYPLQPPAYGYPGPPQGPAPGYAPPPSSGSYPNHASPGYLPYPPNLPPNFQPPYHDDHTAPHFENGHERHRDDHPSRERWDDRHGSAQSHNELGRNHPNADRYNGCERRGDRRPHDRQGNNRFGNERRRDQRGRRDNRDRRRDRPRSRSPSGSTPGGNQHSSLTLNTPSQSTPIDPAVASGVEVSGPEGTSHFTAAEESVTDEDKSESEDGELQPGAPDEDLPYPEFAWDKATIFKEISPAHKGDSIGEPLPAEHTDRIMLPPPFNAPFVKSKHITPDNLDDFALSVRDTDEWQKLKHHPAFLDVKAITPQSLEVYASISGKPRGRKDDRRDRSGQSKNPGKNWNKDRGQFARDGRDSRRRSEGKRKRRWEDSQPQFEASNPDCHQTGQTPESKKRRQMSPEPGEVTDSGSPPSDSSRQAATNIRGDGAAQAAEASDISNKTHARLDSQAGRSGERRFSDHDWPTYRLDSNIPYEGYGVSRRQHERQSDPRRYREGHLTSQSYHDYSEPRRHGEEDNNDRDYHRRNTRSRSFEPRRRSDGFHATNTKNSEKDIHYEVSHTPPPQSKESLHGSRPTSRHSSYDRLSEGSAASPLTPIEAELLGMGDSDTDSGKRSPIRQPEPAPLKKKRQTKVDAAYSRRW</sequence>
<feature type="compositionally biased region" description="Pro residues" evidence="2">
    <location>
        <begin position="144"/>
        <end position="156"/>
    </location>
</feature>
<feature type="compositionally biased region" description="Pro residues" evidence="2">
    <location>
        <begin position="103"/>
        <end position="119"/>
    </location>
</feature>
<accession>A0A1Y2E0T3</accession>
<keyword evidence="5" id="KW-1185">Reference proteome</keyword>
<dbReference type="AlphaFoldDB" id="A0A1Y2E0T3"/>
<gene>
    <name evidence="4" type="ORF">BCR38DRAFT_484612</name>
</gene>
<feature type="compositionally biased region" description="Low complexity" evidence="2">
    <location>
        <begin position="120"/>
        <end position="130"/>
    </location>
</feature>
<protein>
    <recommendedName>
        <fullName evidence="3">CCHC-type domain-containing protein</fullName>
    </recommendedName>
</protein>
<dbReference type="Proteomes" id="UP000193689">
    <property type="component" value="Unassembled WGS sequence"/>
</dbReference>
<feature type="compositionally biased region" description="Polar residues" evidence="2">
    <location>
        <begin position="361"/>
        <end position="375"/>
    </location>
</feature>
<name>A0A1Y2E0T3_9PEZI</name>
<evidence type="ECO:0000313" key="4">
    <source>
        <dbReference type="EMBL" id="ORY65148.1"/>
    </source>
</evidence>
<dbReference type="EMBL" id="MCFJ01000006">
    <property type="protein sequence ID" value="ORY65148.1"/>
    <property type="molecule type" value="Genomic_DNA"/>
</dbReference>
<organism evidence="4 5">
    <name type="scientific">Pseudomassariella vexata</name>
    <dbReference type="NCBI Taxonomy" id="1141098"/>
    <lineage>
        <taxon>Eukaryota</taxon>
        <taxon>Fungi</taxon>
        <taxon>Dikarya</taxon>
        <taxon>Ascomycota</taxon>
        <taxon>Pezizomycotina</taxon>
        <taxon>Sordariomycetes</taxon>
        <taxon>Xylariomycetidae</taxon>
        <taxon>Amphisphaeriales</taxon>
        <taxon>Pseudomassariaceae</taxon>
        <taxon>Pseudomassariella</taxon>
    </lineage>
</organism>
<proteinExistence type="predicted"/>
<feature type="compositionally biased region" description="Pro residues" evidence="2">
    <location>
        <begin position="183"/>
        <end position="208"/>
    </location>
</feature>
<keyword evidence="1" id="KW-0862">Zinc</keyword>
<dbReference type="GO" id="GO:0003676">
    <property type="term" value="F:nucleic acid binding"/>
    <property type="evidence" value="ECO:0007669"/>
    <property type="project" value="InterPro"/>
</dbReference>
<dbReference type="InParanoid" id="A0A1Y2E0T3"/>
<feature type="compositionally biased region" description="Basic and acidic residues" evidence="2">
    <location>
        <begin position="256"/>
        <end position="287"/>
    </location>
</feature>
<keyword evidence="1" id="KW-0863">Zinc-finger</keyword>
<dbReference type="GO" id="GO:0008270">
    <property type="term" value="F:zinc ion binding"/>
    <property type="evidence" value="ECO:0007669"/>
    <property type="project" value="UniProtKB-KW"/>
</dbReference>
<dbReference type="OrthoDB" id="3550095at2759"/>
<comment type="caution">
    <text evidence="4">The sequence shown here is derived from an EMBL/GenBank/DDBJ whole genome shotgun (WGS) entry which is preliminary data.</text>
</comment>
<evidence type="ECO:0000259" key="3">
    <source>
        <dbReference type="PROSITE" id="PS50158"/>
    </source>
</evidence>
<dbReference type="STRING" id="1141098.A0A1Y2E0T3"/>
<dbReference type="InterPro" id="IPR036875">
    <property type="entry name" value="Znf_CCHC_sf"/>
</dbReference>
<keyword evidence="1" id="KW-0479">Metal-binding</keyword>
<feature type="region of interest" description="Disordered" evidence="2">
    <location>
        <begin position="441"/>
        <end position="464"/>
    </location>
</feature>
<feature type="compositionally biased region" description="Basic and acidic residues" evidence="2">
    <location>
        <begin position="294"/>
        <end position="344"/>
    </location>
</feature>
<evidence type="ECO:0000256" key="2">
    <source>
        <dbReference type="SAM" id="MobiDB-lite"/>
    </source>
</evidence>
<feature type="compositionally biased region" description="Basic and acidic residues" evidence="2">
    <location>
        <begin position="441"/>
        <end position="460"/>
    </location>
</feature>
<dbReference type="SUPFAM" id="SSF57756">
    <property type="entry name" value="Retrovirus zinc finger-like domains"/>
    <property type="match status" value="1"/>
</dbReference>
<feature type="compositionally biased region" description="Pro residues" evidence="2">
    <location>
        <begin position="214"/>
        <end position="229"/>
    </location>
</feature>
<feature type="compositionally biased region" description="Basic and acidic residues" evidence="2">
    <location>
        <begin position="655"/>
        <end position="666"/>
    </location>
</feature>
<feature type="compositionally biased region" description="Basic and acidic residues" evidence="2">
    <location>
        <begin position="750"/>
        <end position="759"/>
    </location>
</feature>
<feature type="compositionally biased region" description="Low complexity" evidence="2">
    <location>
        <begin position="350"/>
        <end position="360"/>
    </location>
</feature>
<dbReference type="PROSITE" id="PS50158">
    <property type="entry name" value="ZF_CCHC"/>
    <property type="match status" value="1"/>
</dbReference>
<feature type="compositionally biased region" description="Basic and acidic residues" evidence="2">
    <location>
        <begin position="707"/>
        <end position="742"/>
    </location>
</feature>
<feature type="compositionally biased region" description="Acidic residues" evidence="2">
    <location>
        <begin position="401"/>
        <end position="425"/>
    </location>
</feature>
<feature type="domain" description="CCHC-type" evidence="3">
    <location>
        <begin position="18"/>
        <end position="33"/>
    </location>
</feature>
<feature type="compositionally biased region" description="Polar residues" evidence="2">
    <location>
        <begin position="575"/>
        <end position="593"/>
    </location>
</feature>
<feature type="compositionally biased region" description="Polar residues" evidence="2">
    <location>
        <begin position="610"/>
        <end position="624"/>
    </location>
</feature>
<dbReference type="RefSeq" id="XP_040716300.1">
    <property type="nucleotide sequence ID" value="XM_040863767.1"/>
</dbReference>
<dbReference type="InterPro" id="IPR001878">
    <property type="entry name" value="Znf_CCHC"/>
</dbReference>
<feature type="compositionally biased region" description="Basic and acidic residues" evidence="2">
    <location>
        <begin position="546"/>
        <end position="563"/>
    </location>
</feature>
<dbReference type="GeneID" id="63779979"/>
<feature type="compositionally biased region" description="Basic and acidic residues" evidence="2">
    <location>
        <begin position="528"/>
        <end position="537"/>
    </location>
</feature>
<feature type="compositionally biased region" description="Basic and acidic residues" evidence="2">
    <location>
        <begin position="687"/>
        <end position="699"/>
    </location>
</feature>
<evidence type="ECO:0000313" key="5">
    <source>
        <dbReference type="Proteomes" id="UP000193689"/>
    </source>
</evidence>
<feature type="region of interest" description="Disordered" evidence="2">
    <location>
        <begin position="517"/>
        <end position="842"/>
    </location>
</feature>
<evidence type="ECO:0000256" key="1">
    <source>
        <dbReference type="PROSITE-ProRule" id="PRU00047"/>
    </source>
</evidence>
<feature type="compositionally biased region" description="Pro residues" evidence="2">
    <location>
        <begin position="242"/>
        <end position="253"/>
    </location>
</feature>